<dbReference type="EMBL" id="JAPDIA010000008">
    <property type="protein sequence ID" value="MDG0812750.1"/>
    <property type="molecule type" value="Genomic_DNA"/>
</dbReference>
<sequence length="76" mass="8837">MAQNEREQNEREQNDLDQNDLDQSIRAVKRFRTLLLGDRRRPGYHFAMPEGYGLPGDPNGAFLRERQISSHVPLSK</sequence>
<evidence type="ECO:0000256" key="1">
    <source>
        <dbReference type="SAM" id="MobiDB-lite"/>
    </source>
</evidence>
<feature type="compositionally biased region" description="Basic and acidic residues" evidence="1">
    <location>
        <begin position="1"/>
        <end position="14"/>
    </location>
</feature>
<evidence type="ECO:0000313" key="2">
    <source>
        <dbReference type="EMBL" id="MDG0812750.1"/>
    </source>
</evidence>
<proteinExistence type="predicted"/>
<name>A0A9X4KXM6_9BACL</name>
<organism evidence="2 3">
    <name type="scientific">Cohnella rhizosphaerae</name>
    <dbReference type="NCBI Taxonomy" id="1457232"/>
    <lineage>
        <taxon>Bacteria</taxon>
        <taxon>Bacillati</taxon>
        <taxon>Bacillota</taxon>
        <taxon>Bacilli</taxon>
        <taxon>Bacillales</taxon>
        <taxon>Paenibacillaceae</taxon>
        <taxon>Cohnella</taxon>
    </lineage>
</organism>
<dbReference type="AlphaFoldDB" id="A0A9X4KXM6"/>
<keyword evidence="3" id="KW-1185">Reference proteome</keyword>
<dbReference type="RefSeq" id="WP_277536235.1">
    <property type="nucleotide sequence ID" value="NZ_JAPDIA010000008.1"/>
</dbReference>
<accession>A0A9X4KXM6</accession>
<gene>
    <name evidence="2" type="ORF">OMP40_28085</name>
</gene>
<evidence type="ECO:0000313" key="3">
    <source>
        <dbReference type="Proteomes" id="UP001153404"/>
    </source>
</evidence>
<reference evidence="2" key="1">
    <citation type="submission" date="2022-10" db="EMBL/GenBank/DDBJ databases">
        <title>Comparative genomic analysis of Cohnella hashimotonis sp. nov., isolated from the International Space Station.</title>
        <authorList>
            <person name="Simpson A."/>
            <person name="Venkateswaran K."/>
        </authorList>
    </citation>
    <scope>NUCLEOTIDE SEQUENCE</scope>
    <source>
        <strain evidence="2">DSM 28161</strain>
    </source>
</reference>
<protein>
    <submittedName>
        <fullName evidence="2">Uncharacterized protein</fullName>
    </submittedName>
</protein>
<dbReference type="Proteomes" id="UP001153404">
    <property type="component" value="Unassembled WGS sequence"/>
</dbReference>
<comment type="caution">
    <text evidence="2">The sequence shown here is derived from an EMBL/GenBank/DDBJ whole genome shotgun (WGS) entry which is preliminary data.</text>
</comment>
<feature type="region of interest" description="Disordered" evidence="1">
    <location>
        <begin position="1"/>
        <end position="23"/>
    </location>
</feature>